<evidence type="ECO:0000313" key="16">
    <source>
        <dbReference type="Proteomes" id="UP000310553"/>
    </source>
</evidence>
<dbReference type="NCBIfam" id="NF004992">
    <property type="entry name" value="PRK06370.1-4"/>
    <property type="match status" value="1"/>
</dbReference>
<feature type="binding site" evidence="9">
    <location>
        <position position="308"/>
    </location>
    <ligand>
        <name>FAD</name>
        <dbReference type="ChEBI" id="CHEBI:57692"/>
    </ligand>
</feature>
<feature type="binding site" evidence="9">
    <location>
        <begin position="177"/>
        <end position="184"/>
    </location>
    <ligand>
        <name>NAD(+)</name>
        <dbReference type="ChEBI" id="CHEBI:57540"/>
    </ligand>
</feature>
<evidence type="ECO:0000256" key="5">
    <source>
        <dbReference type="ARBA" id="ARBA00023002"/>
    </source>
</evidence>
<dbReference type="InterPro" id="IPR036188">
    <property type="entry name" value="FAD/NAD-bd_sf"/>
</dbReference>
<dbReference type="InterPro" id="IPR012999">
    <property type="entry name" value="Pyr_OxRdtase_I_AS"/>
</dbReference>
<dbReference type="PIRSF" id="PIRSF000350">
    <property type="entry name" value="Mercury_reductase_MerA"/>
    <property type="match status" value="1"/>
</dbReference>
<geneLocation type="plasmid" evidence="16">
    <name>puw386</name>
</geneLocation>
<evidence type="ECO:0000259" key="13">
    <source>
        <dbReference type="Pfam" id="PF07992"/>
    </source>
</evidence>
<feature type="domain" description="Pyridine nucleotide-disulphide oxidoreductase dimerisation" evidence="12">
    <location>
        <begin position="345"/>
        <end position="450"/>
    </location>
</feature>
<dbReference type="PANTHER" id="PTHR43014:SF2">
    <property type="entry name" value="MERCURIC REDUCTASE"/>
    <property type="match status" value="1"/>
</dbReference>
<dbReference type="NCBIfam" id="NF004990">
    <property type="entry name" value="PRK06370.1-1"/>
    <property type="match status" value="1"/>
</dbReference>
<evidence type="ECO:0000256" key="7">
    <source>
        <dbReference type="ARBA" id="ARBA00023284"/>
    </source>
</evidence>
<keyword evidence="7 11" id="KW-0676">Redox-active center</keyword>
<evidence type="ECO:0000313" key="14">
    <source>
        <dbReference type="EMBL" id="CUV15069.1"/>
    </source>
</evidence>
<accession>A0A0S4TYG8</accession>
<dbReference type="Pfam" id="PF02852">
    <property type="entry name" value="Pyr_redox_dim"/>
    <property type="match status" value="1"/>
</dbReference>
<dbReference type="Pfam" id="PF07992">
    <property type="entry name" value="Pyr_redox_2"/>
    <property type="match status" value="1"/>
</dbReference>
<dbReference type="InterPro" id="IPR001100">
    <property type="entry name" value="Pyr_nuc-diS_OxRdtase"/>
</dbReference>
<evidence type="ECO:0000256" key="2">
    <source>
        <dbReference type="ARBA" id="ARBA00022630"/>
    </source>
</evidence>
<dbReference type="SUPFAM" id="SSF55424">
    <property type="entry name" value="FAD/NAD-linked reductases, dimerisation (C-terminal) domain"/>
    <property type="match status" value="1"/>
</dbReference>
<dbReference type="InterPro" id="IPR016156">
    <property type="entry name" value="FAD/NAD-linked_Rdtase_dimer_sf"/>
</dbReference>
<evidence type="ECO:0000256" key="10">
    <source>
        <dbReference type="PIRSR" id="PIRSR000350-4"/>
    </source>
</evidence>
<dbReference type="PROSITE" id="PS00076">
    <property type="entry name" value="PYRIDINE_REDOX_1"/>
    <property type="match status" value="1"/>
</dbReference>
<dbReference type="GO" id="GO:0016668">
    <property type="term" value="F:oxidoreductase activity, acting on a sulfur group of donors, NAD(P) as acceptor"/>
    <property type="evidence" value="ECO:0007669"/>
    <property type="project" value="InterPro"/>
</dbReference>
<keyword evidence="9" id="KW-0520">NAD</keyword>
<evidence type="ECO:0000256" key="9">
    <source>
        <dbReference type="PIRSR" id="PIRSR000350-3"/>
    </source>
</evidence>
<dbReference type="Gene3D" id="3.30.390.30">
    <property type="match status" value="1"/>
</dbReference>
<feature type="binding site" evidence="9">
    <location>
        <position position="200"/>
    </location>
    <ligand>
        <name>NAD(+)</name>
        <dbReference type="ChEBI" id="CHEBI:57540"/>
    </ligand>
</feature>
<geneLocation type="plasmid" evidence="15">
    <name>pUW386</name>
</geneLocation>
<dbReference type="Gene3D" id="3.50.50.60">
    <property type="entry name" value="FAD/NAD(P)-binding domain"/>
    <property type="match status" value="2"/>
</dbReference>
<dbReference type="AlphaFoldDB" id="A0A0S4TYG8"/>
<dbReference type="PATRIC" id="fig|305.106.peg.3296"/>
<feature type="binding site" evidence="9">
    <location>
        <position position="267"/>
    </location>
    <ligand>
        <name>NAD(+)</name>
        <dbReference type="ChEBI" id="CHEBI:57540"/>
    </ligand>
</feature>
<dbReference type="EMBL" id="CP039340">
    <property type="protein sequence ID" value="QCX51744.1"/>
    <property type="molecule type" value="Genomic_DNA"/>
</dbReference>
<keyword evidence="3 9" id="KW-0274">FAD</keyword>
<evidence type="ECO:0000256" key="3">
    <source>
        <dbReference type="ARBA" id="ARBA00022827"/>
    </source>
</evidence>
<dbReference type="InterPro" id="IPR004099">
    <property type="entry name" value="Pyr_nucl-diS_OxRdtase_dimer"/>
</dbReference>
<feature type="binding site" evidence="9">
    <location>
        <position position="51"/>
    </location>
    <ligand>
        <name>FAD</name>
        <dbReference type="ChEBI" id="CHEBI:57692"/>
    </ligand>
</feature>
<keyword evidence="9" id="KW-0547">Nucleotide-binding</keyword>
<dbReference type="EMBL" id="LN899819">
    <property type="protein sequence ID" value="CUV15069.1"/>
    <property type="molecule type" value="Genomic_DNA"/>
</dbReference>
<keyword evidence="4" id="KW-0521">NADP</keyword>
<dbReference type="PRINTS" id="PR00411">
    <property type="entry name" value="PNDRDTASEI"/>
</dbReference>
<reference evidence="14" key="1">
    <citation type="submission" date="2015-10" db="EMBL/GenBank/DDBJ databases">
        <authorList>
            <person name="Gilbert D.G."/>
        </authorList>
    </citation>
    <scope>NUCLEOTIDE SEQUENCE</scope>
    <source>
        <strain evidence="14">Phyl III-seqv23</strain>
    </source>
</reference>
<comment type="similarity">
    <text evidence="1 11">Belongs to the class-I pyridine nucleotide-disulfide oxidoreductase family.</text>
</comment>
<keyword evidence="6" id="KW-1015">Disulfide bond</keyword>
<keyword evidence="15" id="KW-0614">Plasmid</keyword>
<dbReference type="InterPro" id="IPR023753">
    <property type="entry name" value="FAD/NAD-binding_dom"/>
</dbReference>
<evidence type="ECO:0000259" key="12">
    <source>
        <dbReference type="Pfam" id="PF02852"/>
    </source>
</evidence>
<feature type="active site" description="Proton acceptor" evidence="8">
    <location>
        <position position="441"/>
    </location>
</feature>
<evidence type="ECO:0000313" key="15">
    <source>
        <dbReference type="EMBL" id="QCX51744.1"/>
    </source>
</evidence>
<name>A0A0S4TYG8_RALSL</name>
<evidence type="ECO:0000256" key="1">
    <source>
        <dbReference type="ARBA" id="ARBA00007532"/>
    </source>
</evidence>
<dbReference type="GO" id="GO:0003955">
    <property type="term" value="F:NAD(P)H dehydrogenase (quinone) activity"/>
    <property type="evidence" value="ECO:0007669"/>
    <property type="project" value="TreeGrafter"/>
</dbReference>
<dbReference type="Proteomes" id="UP000310553">
    <property type="component" value="Plasmid pUW386"/>
</dbReference>
<comment type="cofactor">
    <cofactor evidence="9">
        <name>FAD</name>
        <dbReference type="ChEBI" id="CHEBI:57692"/>
    </cofactor>
    <text evidence="9">Binds 1 FAD per subunit.</text>
</comment>
<feature type="domain" description="FAD/NAD(P)-binding" evidence="13">
    <location>
        <begin position="6"/>
        <end position="319"/>
    </location>
</feature>
<sequence>MTQRFDAIIIGTGQSGPPLAARLSGAGMKVAIIERGRFGGTCVNTGCIPTKTLIASAYAAHLARRAGEYGVVIDGPVTVDMKRVKARKDEISGRSSQGVEQWLRGLEHGTVYQGHARFESAHAVRVGDARLEAERIFINVGGRALVPPMPGLDQVPYLTNASMMDVDFLPAHLIVVGGSYVGLEFGQMYRRFGARVTIVEKGPRLIQREDEDVSQAVREILENEGIDVQLSADCLSARRDADHVIVGLDCASGAREVAGSHLLLAVGRVPNTGDLGLEQAGVETDARGYIRVDEQLRTTVPGIWALGDCNGRGAFTHTSYNDYEIIAANLLDHDARKVSDRIPAYAMFIDPPLGRAGMTQAEAVQSGRRLLVGTRPMTRVGRAVEKGESQGFMKVIVDADSGAILGASILGVTGDEVIHALLDTMYANAPYTTISRAMHIHPTVSELLPTLLQELRPLG</sequence>
<proteinExistence type="inferred from homology"/>
<protein>
    <submittedName>
        <fullName evidence="15">FAD-containing oxidoreductase</fullName>
    </submittedName>
    <submittedName>
        <fullName evidence="14">Mercuric reductase</fullName>
    </submittedName>
</protein>
<dbReference type="PANTHER" id="PTHR43014">
    <property type="entry name" value="MERCURIC REDUCTASE"/>
    <property type="match status" value="1"/>
</dbReference>
<evidence type="ECO:0000256" key="6">
    <source>
        <dbReference type="ARBA" id="ARBA00023157"/>
    </source>
</evidence>
<evidence type="ECO:0000256" key="11">
    <source>
        <dbReference type="RuleBase" id="RU003691"/>
    </source>
</evidence>
<feature type="disulfide bond" description="Redox-active" evidence="10">
    <location>
        <begin position="42"/>
        <end position="47"/>
    </location>
</feature>
<dbReference type="SUPFAM" id="SSF51905">
    <property type="entry name" value="FAD/NAD(P)-binding domain"/>
    <property type="match status" value="1"/>
</dbReference>
<reference evidence="15 16" key="2">
    <citation type="submission" date="2019-04" db="EMBL/GenBank/DDBJ databases">
        <title>Complete Genome of UW386 and Higher Quality Genome of UW700.</title>
        <authorList>
            <person name="Jacobs J."/>
            <person name="Perez A."/>
            <person name="Steidl O."/>
            <person name="Allen C."/>
        </authorList>
    </citation>
    <scope>NUCLEOTIDE SEQUENCE [LARGE SCALE GENOMIC DNA]</scope>
    <source>
        <strain evidence="15 16">UW386</strain>
        <plasmid evidence="15">pUW386</plasmid>
        <plasmid evidence="16">puw386</plasmid>
    </source>
</reference>
<dbReference type="GO" id="GO:0050660">
    <property type="term" value="F:flavin adenine dinucleotide binding"/>
    <property type="evidence" value="ECO:0007669"/>
    <property type="project" value="TreeGrafter"/>
</dbReference>
<keyword evidence="2 11" id="KW-0285">Flavoprotein</keyword>
<gene>
    <name evidence="15" type="ORF">E7Z57_22305</name>
    <name evidence="14" type="ORF">RUN39_v1_1090005</name>
</gene>
<dbReference type="PRINTS" id="PR00368">
    <property type="entry name" value="FADPNR"/>
</dbReference>
<keyword evidence="5 11" id="KW-0560">Oxidoreductase</keyword>
<evidence type="ECO:0000256" key="8">
    <source>
        <dbReference type="PIRSR" id="PIRSR000350-2"/>
    </source>
</evidence>
<evidence type="ECO:0000256" key="4">
    <source>
        <dbReference type="ARBA" id="ARBA00022857"/>
    </source>
</evidence>
<organism evidence="14">
    <name type="scientific">Ralstonia solanacearum</name>
    <name type="common">Pseudomonas solanacearum</name>
    <dbReference type="NCBI Taxonomy" id="305"/>
    <lineage>
        <taxon>Bacteria</taxon>
        <taxon>Pseudomonadati</taxon>
        <taxon>Pseudomonadota</taxon>
        <taxon>Betaproteobacteria</taxon>
        <taxon>Burkholderiales</taxon>
        <taxon>Burkholderiaceae</taxon>
        <taxon>Ralstonia</taxon>
        <taxon>Ralstonia solanacearum species complex</taxon>
    </lineage>
</organism>